<evidence type="ECO:0000313" key="5">
    <source>
        <dbReference type="Proteomes" id="UP000254597"/>
    </source>
</evidence>
<dbReference type="Proteomes" id="UP000852880">
    <property type="component" value="Unassembled WGS sequence"/>
</dbReference>
<evidence type="ECO:0000313" key="3">
    <source>
        <dbReference type="EMBL" id="SUG27634.1"/>
    </source>
</evidence>
<proteinExistence type="predicted"/>
<dbReference type="GO" id="GO:0003677">
    <property type="term" value="F:DNA binding"/>
    <property type="evidence" value="ECO:0007669"/>
    <property type="project" value="InterPro"/>
</dbReference>
<protein>
    <submittedName>
        <fullName evidence="3">Uncharacterized protein</fullName>
    </submittedName>
</protein>
<evidence type="ECO:0000313" key="2">
    <source>
        <dbReference type="EMBL" id="SUF54919.1"/>
    </source>
</evidence>
<dbReference type="EMBL" id="UGWQ01000003">
    <property type="protein sequence ID" value="SUG27634.1"/>
    <property type="molecule type" value="Genomic_DNA"/>
</dbReference>
<dbReference type="Proteomes" id="UP000254597">
    <property type="component" value="Unassembled WGS sequence"/>
</dbReference>
<reference evidence="4 5" key="2">
    <citation type="submission" date="2018-06" db="EMBL/GenBank/DDBJ databases">
        <authorList>
            <consortium name="Pathogen Informatics"/>
            <person name="Doyle S."/>
        </authorList>
    </citation>
    <scope>NUCLEOTIDE SEQUENCE [LARGE SCALE GENOMIC DNA]</scope>
    <source>
        <strain evidence="2 5">NCTC10252</strain>
        <strain evidence="3 4">NCTC10718</strain>
    </source>
</reference>
<reference evidence="1" key="1">
    <citation type="submission" date="2016-09" db="EMBL/GenBank/DDBJ databases">
        <title>Whole Genome Sequencing of Salmonella enterica subsp. enterica serovar Nottingham.</title>
        <authorList>
            <person name="Zheng J."/>
            <person name="Wang H."/>
        </authorList>
    </citation>
    <scope>NUCLEOTIDE SEQUENCE [LARGE SCALE GENOMIC DNA]</scope>
    <source>
        <strain evidence="1">CFSAN055411</strain>
    </source>
</reference>
<dbReference type="InterPro" id="IPR010982">
    <property type="entry name" value="Lambda_DNA-bd_dom_sf"/>
</dbReference>
<gene>
    <name evidence="1" type="ORF">BH006_07215</name>
    <name evidence="2" type="ORF">NCTC10252_00086</name>
    <name evidence="3" type="ORF">NCTC10718_04960</name>
</gene>
<sequence>MTGFDLRLWRKSQGWTQAQAALAMGCGERSWRRYEESGPPVMLERAIISMELKWSLSRFSTLDKEQILQYLDASLHDVPARCG</sequence>
<dbReference type="CDD" id="cd00093">
    <property type="entry name" value="HTH_XRE"/>
    <property type="match status" value="1"/>
</dbReference>
<dbReference type="InterPro" id="IPR001387">
    <property type="entry name" value="Cro/C1-type_HTH"/>
</dbReference>
<dbReference type="SUPFAM" id="SSF47413">
    <property type="entry name" value="lambda repressor-like DNA-binding domains"/>
    <property type="match status" value="1"/>
</dbReference>
<dbReference type="EMBL" id="MJEL01000061">
    <property type="protein sequence ID" value="OEH95213.1"/>
    <property type="molecule type" value="Genomic_DNA"/>
</dbReference>
<evidence type="ECO:0000313" key="4">
    <source>
        <dbReference type="Proteomes" id="UP000254332"/>
    </source>
</evidence>
<evidence type="ECO:0000313" key="1">
    <source>
        <dbReference type="EMBL" id="OEH95213.1"/>
    </source>
</evidence>
<dbReference type="PROSITE" id="PS51257">
    <property type="entry name" value="PROKAR_LIPOPROTEIN"/>
    <property type="match status" value="1"/>
</dbReference>
<dbReference type="EMBL" id="UGWP01000002">
    <property type="protein sequence ID" value="SUF54919.1"/>
    <property type="molecule type" value="Genomic_DNA"/>
</dbReference>
<name>A0A379SHD0_SALER</name>
<dbReference type="Gene3D" id="1.10.260.40">
    <property type="entry name" value="lambda repressor-like DNA-binding domains"/>
    <property type="match status" value="1"/>
</dbReference>
<organism evidence="3 4">
    <name type="scientific">Salmonella enterica</name>
    <name type="common">Salmonella choleraesuis</name>
    <dbReference type="NCBI Taxonomy" id="28901"/>
    <lineage>
        <taxon>Bacteria</taxon>
        <taxon>Pseudomonadati</taxon>
        <taxon>Pseudomonadota</taxon>
        <taxon>Gammaproteobacteria</taxon>
        <taxon>Enterobacterales</taxon>
        <taxon>Enterobacteriaceae</taxon>
        <taxon>Salmonella</taxon>
    </lineage>
</organism>
<dbReference type="AlphaFoldDB" id="A0A379SHD0"/>
<dbReference type="GeneID" id="39691253"/>
<dbReference type="Proteomes" id="UP000254332">
    <property type="component" value="Unassembled WGS sequence"/>
</dbReference>
<dbReference type="RefSeq" id="WP_015062207.1">
    <property type="nucleotide sequence ID" value="NZ_CAIZAR010000059.1"/>
</dbReference>
<accession>A0A379SHD0</accession>